<comment type="caution">
    <text evidence="1">The sequence shown here is derived from an EMBL/GenBank/DDBJ whole genome shotgun (WGS) entry which is preliminary data.</text>
</comment>
<feature type="non-terminal residue" evidence="1">
    <location>
        <position position="1"/>
    </location>
</feature>
<evidence type="ECO:0000313" key="2">
    <source>
        <dbReference type="Proteomes" id="UP000681720"/>
    </source>
</evidence>
<reference evidence="1" key="1">
    <citation type="submission" date="2021-02" db="EMBL/GenBank/DDBJ databases">
        <authorList>
            <person name="Nowell W R."/>
        </authorList>
    </citation>
    <scope>NUCLEOTIDE SEQUENCE</scope>
</reference>
<protein>
    <submittedName>
        <fullName evidence="1">Uncharacterized protein</fullName>
    </submittedName>
</protein>
<proteinExistence type="predicted"/>
<gene>
    <name evidence="1" type="ORF">GIL414_LOCUS55409</name>
</gene>
<dbReference type="AlphaFoldDB" id="A0A8S3DFX4"/>
<evidence type="ECO:0000313" key="1">
    <source>
        <dbReference type="EMBL" id="CAF4970714.1"/>
    </source>
</evidence>
<organism evidence="1 2">
    <name type="scientific">Rotaria magnacalcarata</name>
    <dbReference type="NCBI Taxonomy" id="392030"/>
    <lineage>
        <taxon>Eukaryota</taxon>
        <taxon>Metazoa</taxon>
        <taxon>Spiralia</taxon>
        <taxon>Gnathifera</taxon>
        <taxon>Rotifera</taxon>
        <taxon>Eurotatoria</taxon>
        <taxon>Bdelloidea</taxon>
        <taxon>Philodinida</taxon>
        <taxon>Philodinidae</taxon>
        <taxon>Rotaria</taxon>
    </lineage>
</organism>
<dbReference type="Proteomes" id="UP000681720">
    <property type="component" value="Unassembled WGS sequence"/>
</dbReference>
<sequence>TIRPLSNISYRASERVKHRRIYPWSTLHPHGSPSRNSSLLPIAEYRHTSFQTSIVETPPLIQEE</sequence>
<dbReference type="EMBL" id="CAJOBJ010196652">
    <property type="protein sequence ID" value="CAF4970714.1"/>
    <property type="molecule type" value="Genomic_DNA"/>
</dbReference>
<accession>A0A8S3DFX4</accession>
<name>A0A8S3DFX4_9BILA</name>